<dbReference type="GeneID" id="301097601"/>
<proteinExistence type="predicted"/>
<dbReference type="eggNOG" id="ENOG502Z91Y">
    <property type="taxonomic scope" value="Bacteria"/>
</dbReference>
<protein>
    <submittedName>
        <fullName evidence="1">Uncharacterized protein</fullName>
    </submittedName>
</protein>
<organism evidence="1 2">
    <name type="scientific">Paraburkholderia atlantica</name>
    <dbReference type="NCBI Taxonomy" id="2654982"/>
    <lineage>
        <taxon>Bacteria</taxon>
        <taxon>Pseudomonadati</taxon>
        <taxon>Pseudomonadota</taxon>
        <taxon>Betaproteobacteria</taxon>
        <taxon>Burkholderiales</taxon>
        <taxon>Burkholderiaceae</taxon>
        <taxon>Paraburkholderia</taxon>
    </lineage>
</organism>
<accession>D5WMC4</accession>
<name>D5WMC4_PARAM</name>
<dbReference type="HOGENOM" id="CLU_084721_0_0_4"/>
<evidence type="ECO:0000313" key="1">
    <source>
        <dbReference type="EMBL" id="ADG20370.1"/>
    </source>
</evidence>
<reference evidence="1 2" key="2">
    <citation type="journal article" date="2012" name="J. Bacteriol.">
        <title>Genome Sequences of Burkholderia sp. Strains CCGE1002 and H160, Isolated from Legume Nodules in Mexico and Brazil.</title>
        <authorList>
            <person name="Ormeno-Orrillo E."/>
            <person name="Rogel M.A."/>
            <person name="Chueire L.M."/>
            <person name="Tiedje J.M."/>
            <person name="Martinez-Romero E."/>
            <person name="Hungria M."/>
        </authorList>
    </citation>
    <scope>NUCLEOTIDE SEQUENCE [LARGE SCALE GENOMIC DNA]</scope>
    <source>
        <strain evidence="1 2">CCGE1002</strain>
    </source>
</reference>
<sequence length="252" mass="28365">MIHYHGLPITPNSAALRAVAGGHAFVSFEYPEQLGLALEVVQSFATDNGTFSAWCAGRPITDWSRYYEWVAELHRYPPFDFAVIPDVIDGDEAANDALIAEWPWRERAPWVGAPVWHLHESLERLERLAAEFPRVCLGSSGEFATIGTPQWWTRMAEGMEVICDREGRPVCKLHGLRMLDPRISGCFPFASGDSTNIGRNVGIDSKWRGPYTPASKDTRAQVLRERIESQQSPIFWQREHAPIQTAFSLEVA</sequence>
<dbReference type="AlphaFoldDB" id="D5WMC4"/>
<dbReference type="STRING" id="640511.BC1002_6529"/>
<dbReference type="RefSeq" id="WP_013094157.1">
    <property type="nucleotide sequence ID" value="NC_014119.1"/>
</dbReference>
<dbReference type="KEGG" id="bge:BC1002_6529"/>
<dbReference type="Proteomes" id="UP000002190">
    <property type="component" value="Chromosome 3"/>
</dbReference>
<gene>
    <name evidence="1" type="ordered locus">BC1002_6529</name>
</gene>
<reference evidence="2" key="1">
    <citation type="submission" date="2010-04" db="EMBL/GenBank/DDBJ databases">
        <title>Complete sequence of chromosome 3 of Burkholderia sp. CCGE1002.</title>
        <authorList>
            <consortium name="US DOE Joint Genome Institute"/>
            <person name="Lucas S."/>
            <person name="Copeland A."/>
            <person name="Lapidus A."/>
            <person name="Cheng J.-F."/>
            <person name="Bruce D."/>
            <person name="Goodwin L."/>
            <person name="Pitluck S."/>
            <person name="Chertkov O."/>
            <person name="Detter J.C."/>
            <person name="Han C."/>
            <person name="Tapia R."/>
            <person name="Land M."/>
            <person name="Hauser L."/>
            <person name="Kyrpides N."/>
            <person name="Ovchinnikova G."/>
            <person name="Martinez-Romero E."/>
            <person name="Hernandez M.A.R."/>
            <person name="Tiedje J.M."/>
            <person name="Woyke T."/>
        </authorList>
    </citation>
    <scope>NUCLEOTIDE SEQUENCE [LARGE SCALE GENOMIC DNA]</scope>
    <source>
        <strain evidence="2">CCGE1002</strain>
    </source>
</reference>
<evidence type="ECO:0000313" key="2">
    <source>
        <dbReference type="Proteomes" id="UP000002190"/>
    </source>
</evidence>
<dbReference type="EMBL" id="CP002015">
    <property type="protein sequence ID" value="ADG20370.1"/>
    <property type="molecule type" value="Genomic_DNA"/>
</dbReference>